<gene>
    <name evidence="2" type="ORF">EHS13_29955</name>
</gene>
<dbReference type="InterPro" id="IPR036582">
    <property type="entry name" value="Mao_N_sf"/>
</dbReference>
<dbReference type="Pfam" id="PF07833">
    <property type="entry name" value="Cu_amine_oxidN1"/>
    <property type="match status" value="1"/>
</dbReference>
<name>A0A6B8RQY5_9BACL</name>
<protein>
    <submittedName>
        <fullName evidence="2">Copper amine oxidase N-terminal domain-containing protein</fullName>
    </submittedName>
</protein>
<sequence>MGSILRLHFINNLNKTNLGEMRIMFKRTIATVITSALILISGVVSPSVFAAKELPASVKGQIMIAVIVNGQKVLFPDTEPYLDANSRTLVPVRFVSESLGAEVKWDDKTRTVTLNYKGKKIVMPLNSKDVSIDGTNITLDTAAVMTDGRTMVPLRFASEAMDADVKWDGDSHYVKVSDKAFQAKVDSGEIKLDPWGRMLAPTPPAVISKNWNVLSDIPSYVYTISTPKGGSGISNKKLFEEDWKGLDKSIFSVTENQIRDYYLAALNVDYRTIDENTFVKAIVKEMTFQNDDSSITEAAMRSYVKFVKKNHIVIIGYADPEMYLTRYESAKVVVRTHFKFKVVSSDNVTEALLDSYDPSITSETFKVDLGKWYDGYADVLFHRTVTDGHDYSGIAYNENMFVTGAYKYSEL</sequence>
<reference evidence="3" key="1">
    <citation type="submission" date="2018-11" db="EMBL/GenBank/DDBJ databases">
        <title>Complete genome sequence of Paenibacillus sp. ML311-T8.</title>
        <authorList>
            <person name="Nam Y.-D."/>
            <person name="Kang J."/>
            <person name="Chung W.-H."/>
            <person name="Park Y.S."/>
        </authorList>
    </citation>
    <scope>NUCLEOTIDE SEQUENCE [LARGE SCALE GENOMIC DNA]</scope>
    <source>
        <strain evidence="3">ML311-T8</strain>
    </source>
</reference>
<dbReference type="Gene3D" id="3.30.457.10">
    <property type="entry name" value="Copper amine oxidase-like, N-terminal domain"/>
    <property type="match status" value="1"/>
</dbReference>
<dbReference type="EMBL" id="CP034235">
    <property type="protein sequence ID" value="QGQ98801.1"/>
    <property type="molecule type" value="Genomic_DNA"/>
</dbReference>
<organism evidence="2 3">
    <name type="scientific">Paenibacillus psychroresistens</name>
    <dbReference type="NCBI Taxonomy" id="1778678"/>
    <lineage>
        <taxon>Bacteria</taxon>
        <taxon>Bacillati</taxon>
        <taxon>Bacillota</taxon>
        <taxon>Bacilli</taxon>
        <taxon>Bacillales</taxon>
        <taxon>Paenibacillaceae</taxon>
        <taxon>Paenibacillus</taxon>
    </lineage>
</organism>
<evidence type="ECO:0000259" key="1">
    <source>
        <dbReference type="Pfam" id="PF07833"/>
    </source>
</evidence>
<dbReference type="SUPFAM" id="SSF55383">
    <property type="entry name" value="Copper amine oxidase, domain N"/>
    <property type="match status" value="1"/>
</dbReference>
<evidence type="ECO:0000313" key="3">
    <source>
        <dbReference type="Proteomes" id="UP000426246"/>
    </source>
</evidence>
<dbReference type="InterPro" id="IPR012854">
    <property type="entry name" value="Cu_amine_oxidase-like_N"/>
</dbReference>
<keyword evidence="3" id="KW-1185">Reference proteome</keyword>
<feature type="domain" description="Copper amine oxidase-like N-terminal" evidence="1">
    <location>
        <begin position="68"/>
        <end position="174"/>
    </location>
</feature>
<dbReference type="KEGG" id="ppsc:EHS13_29955"/>
<dbReference type="Proteomes" id="UP000426246">
    <property type="component" value="Chromosome"/>
</dbReference>
<accession>A0A6B8RQY5</accession>
<dbReference type="AlphaFoldDB" id="A0A6B8RQY5"/>
<evidence type="ECO:0000313" key="2">
    <source>
        <dbReference type="EMBL" id="QGQ98801.1"/>
    </source>
</evidence>
<proteinExistence type="predicted"/>